<dbReference type="OrthoDB" id="678319at2"/>
<sequence length="175" mass="19751">MHKVFTISLLLFSCSNPHSPAEKTALPLVHNSQKSIAHNFITSADSIVLISHQTYDDSPPDSKTGKLPSGANLLDSGRLNTSIIQERVRLKDIEAVGLGQILDEKVTDDIIYTACFDPHHTILAYKDNKISYIDLCFDCKGFDVHDFPFEHTMSYAKYNKLKAVFKSHRFTYMID</sequence>
<keyword evidence="2" id="KW-1185">Reference proteome</keyword>
<evidence type="ECO:0000313" key="2">
    <source>
        <dbReference type="Proteomes" id="UP000077177"/>
    </source>
</evidence>
<accession>A0A172TXP6</accession>
<gene>
    <name evidence="1" type="ORF">SY85_16665</name>
</gene>
<reference evidence="2" key="1">
    <citation type="submission" date="2015-01" db="EMBL/GenBank/DDBJ databases">
        <title>Flavisolibacter sp./LCS9/ whole genome sequencing.</title>
        <authorList>
            <person name="Kim M.K."/>
            <person name="Srinivasan S."/>
            <person name="Lee J.-J."/>
        </authorList>
    </citation>
    <scope>NUCLEOTIDE SEQUENCE [LARGE SCALE GENOMIC DNA]</scope>
    <source>
        <strain evidence="2">LCS9</strain>
    </source>
</reference>
<organism evidence="1 2">
    <name type="scientific">Flavisolibacter tropicus</name>
    <dbReference type="NCBI Taxonomy" id="1492898"/>
    <lineage>
        <taxon>Bacteria</taxon>
        <taxon>Pseudomonadati</taxon>
        <taxon>Bacteroidota</taxon>
        <taxon>Chitinophagia</taxon>
        <taxon>Chitinophagales</taxon>
        <taxon>Chitinophagaceae</taxon>
        <taxon>Flavisolibacter</taxon>
    </lineage>
</organism>
<dbReference type="AlphaFoldDB" id="A0A172TXP6"/>
<evidence type="ECO:0000313" key="1">
    <source>
        <dbReference type="EMBL" id="ANE51881.1"/>
    </source>
</evidence>
<protein>
    <submittedName>
        <fullName evidence="1">Uncharacterized protein</fullName>
    </submittedName>
</protein>
<dbReference type="KEGG" id="fla:SY85_16665"/>
<dbReference type="EMBL" id="CP011390">
    <property type="protein sequence ID" value="ANE51881.1"/>
    <property type="molecule type" value="Genomic_DNA"/>
</dbReference>
<name>A0A172TXP6_9BACT</name>
<dbReference type="RefSeq" id="WP_066406018.1">
    <property type="nucleotide sequence ID" value="NZ_CP011390.1"/>
</dbReference>
<reference evidence="1 2" key="2">
    <citation type="journal article" date="2016" name="Int. J. Syst. Evol. Microbiol.">
        <title>Flavisolibacter tropicus sp. nov., isolated from tropical soil.</title>
        <authorList>
            <person name="Lee J.J."/>
            <person name="Kang M.S."/>
            <person name="Kim G.S."/>
            <person name="Lee C.S."/>
            <person name="Lim S."/>
            <person name="Lee J."/>
            <person name="Roh S.H."/>
            <person name="Kang H."/>
            <person name="Ha J.M."/>
            <person name="Bae S."/>
            <person name="Jung H.Y."/>
            <person name="Kim M.K."/>
        </authorList>
    </citation>
    <scope>NUCLEOTIDE SEQUENCE [LARGE SCALE GENOMIC DNA]</scope>
    <source>
        <strain evidence="1 2">LCS9</strain>
    </source>
</reference>
<proteinExistence type="predicted"/>
<dbReference type="Proteomes" id="UP000077177">
    <property type="component" value="Chromosome"/>
</dbReference>